<dbReference type="Gene3D" id="3.40.250.10">
    <property type="entry name" value="Rhodanese-like domain"/>
    <property type="match status" value="1"/>
</dbReference>
<protein>
    <recommendedName>
        <fullName evidence="4">tRNA uridine(34) hydroxylase</fullName>
        <ecNumber evidence="4">1.14.-.-</ecNumber>
    </recommendedName>
    <alternativeName>
        <fullName evidence="4">tRNA hydroxylation protein O</fullName>
    </alternativeName>
</protein>
<comment type="catalytic activity">
    <reaction evidence="4">
        <text>uridine(34) in tRNA + AH2 + O2 = 5-hydroxyuridine(34) in tRNA + A + H2O</text>
        <dbReference type="Rhea" id="RHEA:64224"/>
        <dbReference type="Rhea" id="RHEA-COMP:11727"/>
        <dbReference type="Rhea" id="RHEA-COMP:13381"/>
        <dbReference type="ChEBI" id="CHEBI:13193"/>
        <dbReference type="ChEBI" id="CHEBI:15377"/>
        <dbReference type="ChEBI" id="CHEBI:15379"/>
        <dbReference type="ChEBI" id="CHEBI:17499"/>
        <dbReference type="ChEBI" id="CHEBI:65315"/>
        <dbReference type="ChEBI" id="CHEBI:136877"/>
    </reaction>
</comment>
<dbReference type="InterPro" id="IPR001763">
    <property type="entry name" value="Rhodanese-like_dom"/>
</dbReference>
<dbReference type="PANTHER" id="PTHR43846">
    <property type="entry name" value="UPF0176 PROTEIN YCEA"/>
    <property type="match status" value="1"/>
</dbReference>
<reference evidence="6" key="1">
    <citation type="submission" date="2024-06" db="EMBL/GenBank/DDBJ databases">
        <title>Unveiling Genomic Reduction in Obligate Endosymbionts Buchnera of Aphids: Insights from Phylogenomic Comparative Analysis with Novel Genome Data and Co-obligate Endosymbionts.</title>
        <authorList>
            <person name="Lu C."/>
            <person name="Zou T."/>
            <person name="Liu Q."/>
            <person name="Huang X."/>
        </authorList>
    </citation>
    <scope>NUCLEOTIDE SEQUENCE</scope>
    <source>
        <strain evidence="6">Aphau13</strain>
    </source>
</reference>
<dbReference type="InterPro" id="IPR020936">
    <property type="entry name" value="TrhO"/>
</dbReference>
<dbReference type="PANTHER" id="PTHR43846:SF1">
    <property type="entry name" value="TRNA URIDINE(34) HYDROXYLASE"/>
    <property type="match status" value="1"/>
</dbReference>
<dbReference type="InterPro" id="IPR036873">
    <property type="entry name" value="Rhodanese-like_dom_sf"/>
</dbReference>
<keyword evidence="2 4" id="KW-0560">Oxidoreductase</keyword>
<proteinExistence type="inferred from homology"/>
<keyword evidence="1 4" id="KW-0819">tRNA processing</keyword>
<dbReference type="SMART" id="SM00450">
    <property type="entry name" value="RHOD"/>
    <property type="match status" value="1"/>
</dbReference>
<evidence type="ECO:0000313" key="6">
    <source>
        <dbReference type="EMBL" id="XAJ80677.1"/>
    </source>
</evidence>
<accession>A0AAU6W4J8</accession>
<evidence type="ECO:0000256" key="4">
    <source>
        <dbReference type="HAMAP-Rule" id="MF_00469"/>
    </source>
</evidence>
<dbReference type="InterPro" id="IPR022111">
    <property type="entry name" value="Rhodanese_C"/>
</dbReference>
<dbReference type="GO" id="GO:0006400">
    <property type="term" value="P:tRNA modification"/>
    <property type="evidence" value="ECO:0007669"/>
    <property type="project" value="UniProtKB-UniRule"/>
</dbReference>
<dbReference type="GO" id="GO:0016705">
    <property type="term" value="F:oxidoreductase activity, acting on paired donors, with incorporation or reduction of molecular oxygen"/>
    <property type="evidence" value="ECO:0007669"/>
    <property type="project" value="UniProtKB-UniRule"/>
</dbReference>
<dbReference type="EMBL" id="CP135018">
    <property type="protein sequence ID" value="XAJ80677.1"/>
    <property type="molecule type" value="Genomic_DNA"/>
</dbReference>
<dbReference type="Pfam" id="PF17773">
    <property type="entry name" value="UPF0176_N"/>
    <property type="match status" value="1"/>
</dbReference>
<gene>
    <name evidence="4" type="primary">trhO</name>
    <name evidence="6" type="ORF">RJT31_01845</name>
</gene>
<dbReference type="NCBIfam" id="NF001133">
    <property type="entry name" value="PRK00142.1-1"/>
    <property type="match status" value="1"/>
</dbReference>
<evidence type="ECO:0000256" key="2">
    <source>
        <dbReference type="ARBA" id="ARBA00023002"/>
    </source>
</evidence>
<dbReference type="HAMAP" id="MF_00469">
    <property type="entry name" value="TrhO"/>
    <property type="match status" value="1"/>
</dbReference>
<dbReference type="Pfam" id="PF00581">
    <property type="entry name" value="Rhodanese"/>
    <property type="match status" value="1"/>
</dbReference>
<organism evidence="6">
    <name type="scientific">Buchnera aphidicola</name>
    <name type="common">Aphis aurantii</name>
    <dbReference type="NCBI Taxonomy" id="1470492"/>
    <lineage>
        <taxon>Bacteria</taxon>
        <taxon>Pseudomonadati</taxon>
        <taxon>Pseudomonadota</taxon>
        <taxon>Gammaproteobacteria</taxon>
        <taxon>Enterobacterales</taxon>
        <taxon>Erwiniaceae</taxon>
        <taxon>Buchnera</taxon>
    </lineage>
</organism>
<dbReference type="Pfam" id="PF12368">
    <property type="entry name" value="Rhodanese_C"/>
    <property type="match status" value="1"/>
</dbReference>
<dbReference type="AlphaFoldDB" id="A0AAU6W4J8"/>
<dbReference type="EC" id="1.14.-.-" evidence="4"/>
<comment type="function">
    <text evidence="3">Catalyzes oxygen-dependent 5-hydroxyuridine (ho5U) modification at position 34 in tRNAs, the first step in 5-carboxymethoxyuridine (cmo5U) biosynthesis. May be part of an alternate pathway, which is able to bypass cmo5U biogenesis in a subset of tRNAs under aerobic conditions.</text>
</comment>
<feature type="domain" description="Rhodanese" evidence="5">
    <location>
        <begin position="147"/>
        <end position="238"/>
    </location>
</feature>
<evidence type="ECO:0000256" key="1">
    <source>
        <dbReference type="ARBA" id="ARBA00022694"/>
    </source>
</evidence>
<sequence>MSMLYNCFSKKELKKNILLTNQPRLILSFYKYFCIQNLKEFRDKIYKSFSQYNILGRVYISHEGMNAQISIPTNMYLIFKKFLYQLNPLLNNLYINKTFNVNNTSAFWLLSVKIKKYIINDGITDSLFKFENVGIYIDAKTVNLMLNDKKTIFIDMRNSYEYKIGHFPNALEIKSKTFREQLRNLIKIMHDNNKYENIVMYCTGGIRCEKATSWMIFNKFKNVYHIKGGIIGYVNQAKKNKLPILFKGSMFVFDNRISEKISKDIISFCKQCNQPSDNYVNCCFSLCHLLFIQCNNCSINFKNCCSIDCMKNI</sequence>
<dbReference type="PROSITE" id="PS50206">
    <property type="entry name" value="RHODANESE_3"/>
    <property type="match status" value="1"/>
</dbReference>
<name>A0AAU6W4J8_9GAMM</name>
<evidence type="ECO:0000256" key="3">
    <source>
        <dbReference type="ARBA" id="ARBA00045625"/>
    </source>
</evidence>
<evidence type="ECO:0000259" key="5">
    <source>
        <dbReference type="PROSITE" id="PS50206"/>
    </source>
</evidence>
<dbReference type="SUPFAM" id="SSF52821">
    <property type="entry name" value="Rhodanese/Cell cycle control phosphatase"/>
    <property type="match status" value="1"/>
</dbReference>
<dbReference type="RefSeq" id="WP_348769345.1">
    <property type="nucleotide sequence ID" value="NZ_CP135018.1"/>
</dbReference>
<dbReference type="Gene3D" id="3.30.70.100">
    <property type="match status" value="1"/>
</dbReference>
<comment type="similarity">
    <text evidence="4">Belongs to the TrhO family.</text>
</comment>
<dbReference type="InterPro" id="IPR040503">
    <property type="entry name" value="TRHO_N"/>
</dbReference>